<keyword evidence="8" id="KW-0808">Transferase</keyword>
<evidence type="ECO:0000256" key="21">
    <source>
        <dbReference type="ARBA" id="ARBA00079339"/>
    </source>
</evidence>
<evidence type="ECO:0000256" key="17">
    <source>
        <dbReference type="ARBA" id="ARBA00049075"/>
    </source>
</evidence>
<dbReference type="Gene3D" id="3.40.50.150">
    <property type="entry name" value="Vaccinia Virus protein VP39"/>
    <property type="match status" value="1"/>
</dbReference>
<keyword evidence="9" id="KW-0949">S-adenosyl-L-methionine</keyword>
<evidence type="ECO:0000256" key="15">
    <source>
        <dbReference type="ARBA" id="ARBA00048740"/>
    </source>
</evidence>
<dbReference type="PANTHER" id="PTHR14741:SF32">
    <property type="entry name" value="TRIMETHYLGUANOSINE SYNTHASE"/>
    <property type="match status" value="1"/>
</dbReference>
<organism evidence="24 25">
    <name type="scientific">Funneliformis geosporum</name>
    <dbReference type="NCBI Taxonomy" id="1117311"/>
    <lineage>
        <taxon>Eukaryota</taxon>
        <taxon>Fungi</taxon>
        <taxon>Fungi incertae sedis</taxon>
        <taxon>Mucoromycota</taxon>
        <taxon>Glomeromycotina</taxon>
        <taxon>Glomeromycetes</taxon>
        <taxon>Glomerales</taxon>
        <taxon>Glomeraceae</taxon>
        <taxon>Funneliformis</taxon>
    </lineage>
</organism>
<dbReference type="Pfam" id="PF09445">
    <property type="entry name" value="Methyltransf_15"/>
    <property type="match status" value="1"/>
</dbReference>
<comment type="function">
    <text evidence="19">Catalyzes the 2 serial methylation steps for the conversion of the 7-monomethylguanosine (m(7)G) caps of snRNAs and snoRNAs to a 2,2,7-trimethylguanosine (m(2,2,7)G) cap structure. The enzyme is specific for guanine, and N7 methylation must precede N2 methylation. Hypermethylation of the m7G cap of U snRNAs leads to their concentration in nuclear foci, their colocalization with coilin and the formation of canonical Cajal bodies (CBs). Plays a role in transcriptional regulation.</text>
</comment>
<keyword evidence="7" id="KW-0489">Methyltransferase</keyword>
<dbReference type="GO" id="GO:0005737">
    <property type="term" value="C:cytoplasm"/>
    <property type="evidence" value="ECO:0007669"/>
    <property type="project" value="UniProtKB-SubCell"/>
</dbReference>
<evidence type="ECO:0000256" key="3">
    <source>
        <dbReference type="ARBA" id="ARBA00004604"/>
    </source>
</evidence>
<evidence type="ECO:0000256" key="2">
    <source>
        <dbReference type="ARBA" id="ARBA00004496"/>
    </source>
</evidence>
<dbReference type="EMBL" id="CAMKVN010007224">
    <property type="protein sequence ID" value="CAI2191236.1"/>
    <property type="molecule type" value="Genomic_DNA"/>
</dbReference>
<sequence length="378" mass="44092">QMPLHKIEKMIFKRDSKLSGENDPFKQSFAPRNSKHLPPELKKYWNQRYLLFSLYDEGIMIDEEGWYSVTPEYLAEYIAKRCSCDTIIDAMCGVGGNTIQFAKTLIAIDIDEKKLHCAKNNASIYGVEDNIEFILGDFYDLIPNLKADVVFLSPPWGGPSYLKSKGYDIKTMILVDGEKLFREARKITKNIAYYVPKSINFDQMSKLCDPDEVCEFQQVIFGEKIKSYVTYYGNLVGNHFSEVIKVPKYWANDTSDNHIKSEEYYDNLVDNNLSEEIKVPKYRANEEIDDNLMNNNLSVSEEIQVPKYRANEENYDNLMDDLMDNNISEEVKIPKYQVNDTSDNHTQSVETEKNSKKRKRKRRRKRTSEFTHTKNIKN</sequence>
<evidence type="ECO:0000256" key="5">
    <source>
        <dbReference type="ARBA" id="ARBA00022490"/>
    </source>
</evidence>
<evidence type="ECO:0000256" key="6">
    <source>
        <dbReference type="ARBA" id="ARBA00022553"/>
    </source>
</evidence>
<proteinExistence type="inferred from homology"/>
<keyword evidence="5" id="KW-0963">Cytoplasm</keyword>
<keyword evidence="25" id="KW-1185">Reference proteome</keyword>
<evidence type="ECO:0000256" key="10">
    <source>
        <dbReference type="ARBA" id="ARBA00023015"/>
    </source>
</evidence>
<dbReference type="InterPro" id="IPR019012">
    <property type="entry name" value="RNA_cap_Gua-N2-MeTrfase"/>
</dbReference>
<dbReference type="CDD" id="cd02440">
    <property type="entry name" value="AdoMet_MTases"/>
    <property type="match status" value="1"/>
</dbReference>
<dbReference type="GO" id="GO:0071164">
    <property type="term" value="F:RNA cap trimethylguanosine synthase activity"/>
    <property type="evidence" value="ECO:0007669"/>
    <property type="project" value="TreeGrafter"/>
</dbReference>
<comment type="catalytic activity">
    <reaction evidence="14">
        <text>a 5'-end (N(2),N(7)-dimethyl 5'-triphosphoguanosine)-ribonucleoside in snoRNA + S-adenosyl-L-methionine = a 5'-end (N(2),N(2),N(7)-trimethyl 5'-triphosphoguanosine)-ribonucleoside in snoRNA + S-adenosyl-L-homocysteine + H(+)</text>
        <dbReference type="Rhea" id="RHEA:78507"/>
        <dbReference type="Rhea" id="RHEA-COMP:19088"/>
        <dbReference type="Rhea" id="RHEA-COMP:19090"/>
        <dbReference type="ChEBI" id="CHEBI:15378"/>
        <dbReference type="ChEBI" id="CHEBI:57856"/>
        <dbReference type="ChEBI" id="CHEBI:59789"/>
        <dbReference type="ChEBI" id="CHEBI:167623"/>
        <dbReference type="ChEBI" id="CHEBI:172880"/>
    </reaction>
    <physiologicalReaction direction="left-to-right" evidence="14">
        <dbReference type="Rhea" id="RHEA:78508"/>
    </physiologicalReaction>
</comment>
<evidence type="ECO:0000256" key="19">
    <source>
        <dbReference type="ARBA" id="ARBA00057179"/>
    </source>
</evidence>
<keyword evidence="10" id="KW-0805">Transcription regulation</keyword>
<evidence type="ECO:0000313" key="25">
    <source>
        <dbReference type="Proteomes" id="UP001153678"/>
    </source>
</evidence>
<dbReference type="SUPFAM" id="SSF53335">
    <property type="entry name" value="S-adenosyl-L-methionine-dependent methyltransferases"/>
    <property type="match status" value="1"/>
</dbReference>
<evidence type="ECO:0000256" key="8">
    <source>
        <dbReference type="ARBA" id="ARBA00022679"/>
    </source>
</evidence>
<evidence type="ECO:0000256" key="18">
    <source>
        <dbReference type="ARBA" id="ARBA00049790"/>
    </source>
</evidence>
<dbReference type="InterPro" id="IPR029063">
    <property type="entry name" value="SAM-dependent_MTases_sf"/>
</dbReference>
<dbReference type="PANTHER" id="PTHR14741">
    <property type="entry name" value="S-ADENOSYLMETHIONINE-DEPENDENT METHYLTRANSFERASE RELATED"/>
    <property type="match status" value="1"/>
</dbReference>
<gene>
    <name evidence="24" type="ORF">FWILDA_LOCUS14972</name>
</gene>
<evidence type="ECO:0000256" key="11">
    <source>
        <dbReference type="ARBA" id="ARBA00023163"/>
    </source>
</evidence>
<accession>A0A9W4T484</accession>
<evidence type="ECO:0000256" key="13">
    <source>
        <dbReference type="ARBA" id="ARBA00025783"/>
    </source>
</evidence>
<keyword evidence="12" id="KW-0539">Nucleus</keyword>
<evidence type="ECO:0000256" key="22">
    <source>
        <dbReference type="ARBA" id="ARBA00081504"/>
    </source>
</evidence>
<evidence type="ECO:0000256" key="7">
    <source>
        <dbReference type="ARBA" id="ARBA00022603"/>
    </source>
</evidence>
<comment type="subcellular location">
    <subcellularLocation>
        <location evidence="2">Cytoplasm</location>
    </subcellularLocation>
    <subcellularLocation>
        <location evidence="1">Nucleus</location>
        <location evidence="1">Cajal body</location>
    </subcellularLocation>
    <subcellularLocation>
        <location evidence="3">Nucleus</location>
        <location evidence="3">Nucleolus</location>
    </subcellularLocation>
</comment>
<comment type="catalytic activity">
    <reaction evidence="15">
        <text>a 5'-end (N(7)-methyl 5'-triphosphoguanosine)-ribonucleoside in snoRNA + S-adenosyl-L-methionine = a 5'-end (N(2),N(7)-dimethyl 5'-triphosphoguanosine)-ribonucleoside in snoRNA + S-adenosyl-L-homocysteine + H(+)</text>
        <dbReference type="Rhea" id="RHEA:78475"/>
        <dbReference type="Rhea" id="RHEA-COMP:19086"/>
        <dbReference type="Rhea" id="RHEA-COMP:19088"/>
        <dbReference type="ChEBI" id="CHEBI:15378"/>
        <dbReference type="ChEBI" id="CHEBI:57856"/>
        <dbReference type="ChEBI" id="CHEBI:59789"/>
        <dbReference type="ChEBI" id="CHEBI:156461"/>
        <dbReference type="ChEBI" id="CHEBI:172880"/>
    </reaction>
    <physiologicalReaction direction="left-to-right" evidence="15">
        <dbReference type="Rhea" id="RHEA:78476"/>
    </physiologicalReaction>
</comment>
<feature type="compositionally biased region" description="Polar residues" evidence="23">
    <location>
        <begin position="338"/>
        <end position="349"/>
    </location>
</feature>
<feature type="region of interest" description="Disordered" evidence="23">
    <location>
        <begin position="335"/>
        <end position="378"/>
    </location>
</feature>
<comment type="catalytic activity">
    <reaction evidence="16">
        <text>a 5'-end (N(2),N(7)-dimethyl 5'-triphosphoguanosine)-ribonucleoside in snRNA + S-adenosyl-L-methionine = a 5'-end (N(2),N(2),N(7)-trimethyl 5'-triphosphoguanosine)-ribonucleoside in snRNA + S-adenosyl-L-homocysteine + H(+)</text>
        <dbReference type="Rhea" id="RHEA:78479"/>
        <dbReference type="Rhea" id="RHEA-COMP:19087"/>
        <dbReference type="Rhea" id="RHEA-COMP:19089"/>
        <dbReference type="ChEBI" id="CHEBI:15378"/>
        <dbReference type="ChEBI" id="CHEBI:57856"/>
        <dbReference type="ChEBI" id="CHEBI:59789"/>
        <dbReference type="ChEBI" id="CHEBI:167623"/>
        <dbReference type="ChEBI" id="CHEBI:172880"/>
    </reaction>
    <physiologicalReaction direction="left-to-right" evidence="16">
        <dbReference type="Rhea" id="RHEA:78480"/>
    </physiologicalReaction>
</comment>
<comment type="similarity">
    <text evidence="13">Belongs to the methyltransferase superfamily. Trimethylguanosine synthase family.</text>
</comment>
<dbReference type="AlphaFoldDB" id="A0A9W4T484"/>
<evidence type="ECO:0000256" key="9">
    <source>
        <dbReference type="ARBA" id="ARBA00022691"/>
    </source>
</evidence>
<evidence type="ECO:0000256" key="4">
    <source>
        <dbReference type="ARBA" id="ARBA00018517"/>
    </source>
</evidence>
<comment type="catalytic activity">
    <reaction evidence="17">
        <text>a 5'-end (N(7)-methyl 5'-triphosphoguanosine)-ribonucleoside in snRNA + S-adenosyl-L-methionine = a 5'-end (N(2),N(7)-dimethyl 5'-triphosphoguanosine)-ribonucleoside in snRNA + S-adenosyl-L-homocysteine + H(+)</text>
        <dbReference type="Rhea" id="RHEA:78471"/>
        <dbReference type="Rhea" id="RHEA-COMP:19085"/>
        <dbReference type="Rhea" id="RHEA-COMP:19087"/>
        <dbReference type="ChEBI" id="CHEBI:15378"/>
        <dbReference type="ChEBI" id="CHEBI:57856"/>
        <dbReference type="ChEBI" id="CHEBI:59789"/>
        <dbReference type="ChEBI" id="CHEBI:156461"/>
        <dbReference type="ChEBI" id="CHEBI:172880"/>
    </reaction>
    <physiologicalReaction direction="left-to-right" evidence="17">
        <dbReference type="Rhea" id="RHEA:78472"/>
    </physiologicalReaction>
</comment>
<evidence type="ECO:0000256" key="16">
    <source>
        <dbReference type="ARBA" id="ARBA00048763"/>
    </source>
</evidence>
<feature type="non-terminal residue" evidence="24">
    <location>
        <position position="378"/>
    </location>
</feature>
<evidence type="ECO:0000256" key="1">
    <source>
        <dbReference type="ARBA" id="ARBA00004408"/>
    </source>
</evidence>
<reference evidence="24" key="1">
    <citation type="submission" date="2022-08" db="EMBL/GenBank/DDBJ databases">
        <authorList>
            <person name="Kallberg Y."/>
            <person name="Tangrot J."/>
            <person name="Rosling A."/>
        </authorList>
    </citation>
    <scope>NUCLEOTIDE SEQUENCE</scope>
    <source>
        <strain evidence="24">Wild A</strain>
    </source>
</reference>
<dbReference type="GO" id="GO:0005730">
    <property type="term" value="C:nucleolus"/>
    <property type="evidence" value="ECO:0007669"/>
    <property type="project" value="UniProtKB-SubCell"/>
</dbReference>
<evidence type="ECO:0000313" key="24">
    <source>
        <dbReference type="EMBL" id="CAI2191236.1"/>
    </source>
</evidence>
<dbReference type="FunFam" id="3.40.50.150:FF:000066">
    <property type="entry name" value="Trimethylguanosine synthase 1"/>
    <property type="match status" value="1"/>
</dbReference>
<evidence type="ECO:0000256" key="12">
    <source>
        <dbReference type="ARBA" id="ARBA00023242"/>
    </source>
</evidence>
<name>A0A9W4T484_9GLOM</name>
<comment type="subunit">
    <text evidence="20">May form homooligomers. Interacts with CREBBP/CBP, EED/WAIT1, EP300/P300, NCOA6/PRIP, PPARBP/PBP and SMN.</text>
</comment>
<protein>
    <recommendedName>
        <fullName evidence="4">Trimethylguanosine synthase</fullName>
    </recommendedName>
    <alternativeName>
        <fullName evidence="18">Cap-specific guanine-N(2) methyltransferase</fullName>
    </alternativeName>
    <alternativeName>
        <fullName evidence="21">Nuclear receptor coactivator 6-interacting protein</fullName>
    </alternativeName>
    <alternativeName>
        <fullName evidence="22">PRIP-interacting protein with methyltransferase motif</fullName>
    </alternativeName>
</protein>
<dbReference type="Proteomes" id="UP001153678">
    <property type="component" value="Unassembled WGS sequence"/>
</dbReference>
<comment type="caution">
    <text evidence="24">The sequence shown here is derived from an EMBL/GenBank/DDBJ whole genome shotgun (WGS) entry which is preliminary data.</text>
</comment>
<dbReference type="OrthoDB" id="194443at2759"/>
<evidence type="ECO:0000256" key="14">
    <source>
        <dbReference type="ARBA" id="ARBA00047418"/>
    </source>
</evidence>
<keyword evidence="11" id="KW-0804">Transcription</keyword>
<evidence type="ECO:0000256" key="23">
    <source>
        <dbReference type="SAM" id="MobiDB-lite"/>
    </source>
</evidence>
<feature type="compositionally biased region" description="Basic residues" evidence="23">
    <location>
        <begin position="355"/>
        <end position="366"/>
    </location>
</feature>
<dbReference type="GO" id="GO:0015030">
    <property type="term" value="C:Cajal body"/>
    <property type="evidence" value="ECO:0007669"/>
    <property type="project" value="UniProtKB-SubCell"/>
</dbReference>
<keyword evidence="6" id="KW-0597">Phosphoprotein</keyword>
<evidence type="ECO:0000256" key="20">
    <source>
        <dbReference type="ARBA" id="ARBA00064494"/>
    </source>
</evidence>